<accession>A0A370DER4</accession>
<dbReference type="AlphaFoldDB" id="A0A370DER4"/>
<proteinExistence type="predicted"/>
<comment type="caution">
    <text evidence="1">The sequence shown here is derived from an EMBL/GenBank/DDBJ whole genome shotgun (WGS) entry which is preliminary data.</text>
</comment>
<keyword evidence="2" id="KW-1185">Reference proteome</keyword>
<gene>
    <name evidence="1" type="ORF">DIZ80_10270</name>
</gene>
<dbReference type="Proteomes" id="UP000254266">
    <property type="component" value="Unassembled WGS sequence"/>
</dbReference>
<reference evidence="1 2" key="1">
    <citation type="journal article" date="2018" name="ISME J.">
        <title>Endosymbiont genomes yield clues of tubeworm success.</title>
        <authorList>
            <person name="Li Y."/>
            <person name="Liles M.R."/>
            <person name="Halanych K.M."/>
        </authorList>
    </citation>
    <scope>NUCLEOTIDE SEQUENCE [LARGE SCALE GENOMIC DNA]</scope>
    <source>
        <strain evidence="1">A1464</strain>
    </source>
</reference>
<name>A0A370DER4_9GAMM</name>
<organism evidence="1 2">
    <name type="scientific">endosymbiont of Galathealinum brachiosum</name>
    <dbReference type="NCBI Taxonomy" id="2200906"/>
    <lineage>
        <taxon>Bacteria</taxon>
        <taxon>Pseudomonadati</taxon>
        <taxon>Pseudomonadota</taxon>
        <taxon>Gammaproteobacteria</taxon>
        <taxon>sulfur-oxidizing symbionts</taxon>
    </lineage>
</organism>
<dbReference type="EMBL" id="QFXC01000011">
    <property type="protein sequence ID" value="RDH82656.1"/>
    <property type="molecule type" value="Genomic_DNA"/>
</dbReference>
<dbReference type="PROSITE" id="PS51257">
    <property type="entry name" value="PROKAR_LIPOPROTEIN"/>
    <property type="match status" value="1"/>
</dbReference>
<protein>
    <submittedName>
        <fullName evidence="1">Uncharacterized protein</fullName>
    </submittedName>
</protein>
<evidence type="ECO:0000313" key="2">
    <source>
        <dbReference type="Proteomes" id="UP000254266"/>
    </source>
</evidence>
<sequence length="221" mass="23395">MKQIYTLGIVILSAGLYACSSDDDIGRIVIGNGNTMFSLNELQYQDPYVIQVTDVDGNPQANTTVKIRLRSTLYNKGAYGKTGEGWAPFYTIINCPAEDLNNNGNLDAGEDTNGNGTLEPTNPATVANHPILTPTLTPGSNSITTDESGFGYFSITYPKSEANWSSVLITATATFSGSENIATKTQSLPALLADLEDEEILPLGGDGNSPYGLVGDCANPN</sequence>
<evidence type="ECO:0000313" key="1">
    <source>
        <dbReference type="EMBL" id="RDH82656.1"/>
    </source>
</evidence>